<accession>A0A1I8EL40</accession>
<protein>
    <submittedName>
        <fullName evidence="1">Uncharacterized protein</fullName>
    </submittedName>
</protein>
<dbReference type="AlphaFoldDB" id="A0A1I8EL40"/>
<name>A0A1I8EL40_WUCBA</name>
<evidence type="ECO:0000313" key="1">
    <source>
        <dbReference type="WBParaSite" id="maker-PairedContig_268-snap-gene-1.23-mRNA-1"/>
    </source>
</evidence>
<dbReference type="WBParaSite" id="maker-PairedContig_268-snap-gene-1.23-mRNA-1">
    <property type="protein sequence ID" value="maker-PairedContig_268-snap-gene-1.23-mRNA-1"/>
    <property type="gene ID" value="maker-PairedContig_268-snap-gene-1.23"/>
</dbReference>
<organism evidence="1">
    <name type="scientific">Wuchereria bancrofti</name>
    <dbReference type="NCBI Taxonomy" id="6293"/>
    <lineage>
        <taxon>Eukaryota</taxon>
        <taxon>Metazoa</taxon>
        <taxon>Ecdysozoa</taxon>
        <taxon>Nematoda</taxon>
        <taxon>Chromadorea</taxon>
        <taxon>Rhabditida</taxon>
        <taxon>Spirurina</taxon>
        <taxon>Spiruromorpha</taxon>
        <taxon>Filarioidea</taxon>
        <taxon>Onchocercidae</taxon>
        <taxon>Wuchereria</taxon>
    </lineage>
</organism>
<reference evidence="1" key="1">
    <citation type="submission" date="2016-11" db="UniProtKB">
        <authorList>
            <consortium name="WormBaseParasite"/>
        </authorList>
    </citation>
    <scope>IDENTIFICATION</scope>
    <source>
        <strain evidence="1">pt0022</strain>
    </source>
</reference>
<sequence length="63" mass="7208">MMNKNITGKLVWTDMIPLQKSLKQRQAVVRGAGRTFIACYTICIGGIQQCDLRDHRAIHLQHE</sequence>
<proteinExistence type="predicted"/>